<dbReference type="Pfam" id="PF08800">
    <property type="entry name" value="BT4734-like_N"/>
    <property type="match status" value="1"/>
</dbReference>
<sequence length="755" mass="84932">MEKQVHVSFYASLFRTECKVLTLEEIIILIRRRRWKNEILAYRTALAEGRAEEARKLKGGLPGFTPSGVFKGGHKASALETYSQVVGLDFDHVKDLPALILTFRALSSTLAMFVSPGGEGLKVFVRVDCPAERHGEAYPLVAAFFEKAGGVASDAKCKDISRCCYVGDDGEAYYNPDAEVFHIPEKQSAEKGVDAFVARFLDRIPPLAGARNQTVYRLGCEANRRGFSYTETAACCTLRLQAADFTATEIEQALHSAYQGNINEHATYGGAKGQIDREISPTVFKTRHPLETEEIETSGEVLRERTPLIPDEVYGWLPDLFREAVAFYPQHRERDMALLGACTVASACLPEVSGKYHRKRVFPHIFTVEVAPAANGKGCINDMRHLADLYEELIKTETGQAEAEYLQALEEWEQKKAEAHQKHRSVVVKDAPKPAAKAYLNIPTQVTKAKMLVHLRDNGNIGGLMADSEIDTILSASKQDYGMFDDLLRKAFHHEPVSSSRKTDNEMIRIDSPRLALLLSGTPGQFSRLIPDSESGLLSRLLLYTCRSEAVWQDVSPEGDKMDMPKKLSELSEQLMNIAKTLRRRPLQVCLTLSQWARLNQCFKKWLHEADLFGDEEFLSVIKRHGLIAFRLCMIFTATRCGKEGYGMDSQYCTEEHFKAALAIVETCLEHSRLLLTQLRHNESAPELSCPRKGRILLEKLPERFTLAEAYTIGEAEGMDKRLVRRLIYKLNPLFIKRISHGEYQKNKPVTPQKV</sequence>
<evidence type="ECO:0000313" key="2">
    <source>
        <dbReference type="EMBL" id="ALB75644.1"/>
    </source>
</evidence>
<dbReference type="InterPro" id="IPR014907">
    <property type="entry name" value="BT4734-like_N"/>
</dbReference>
<dbReference type="InterPro" id="IPR025048">
    <property type="entry name" value="DUF3987"/>
</dbReference>
<dbReference type="AlphaFoldDB" id="A0A0M4BKC7"/>
<name>A0A0M4BKC7_9BACT</name>
<evidence type="ECO:0000259" key="1">
    <source>
        <dbReference type="Pfam" id="PF08800"/>
    </source>
</evidence>
<protein>
    <submittedName>
        <fullName evidence="2">VirE N-terminal domain protein</fullName>
    </submittedName>
</protein>
<dbReference type="EMBL" id="KT336241">
    <property type="protein sequence ID" value="ALB75644.1"/>
    <property type="molecule type" value="Genomic_DNA"/>
</dbReference>
<organism evidence="2">
    <name type="scientific">uncultured bacterium 1i11</name>
    <dbReference type="NCBI Taxonomy" id="1701354"/>
    <lineage>
        <taxon>Bacteria</taxon>
        <taxon>environmental samples</taxon>
    </lineage>
</organism>
<feature type="domain" description="BT4734-like N-terminal" evidence="1">
    <location>
        <begin position="57"/>
        <end position="174"/>
    </location>
</feature>
<accession>A0A0M4BKC7</accession>
<dbReference type="Pfam" id="PF13148">
    <property type="entry name" value="DUF3987"/>
    <property type="match status" value="1"/>
</dbReference>
<proteinExistence type="predicted"/>
<reference evidence="2" key="1">
    <citation type="journal article" date="2015" name="Proc. Natl. Acad. Sci. U.S.A.">
        <title>Functional metagenomic discovery of bacterial effectors in the human microbiome and isolation of commendamide, a GPCR G2A/132 agonist.</title>
        <authorList>
            <person name="Cohen L.J."/>
            <person name="Kang H.S."/>
            <person name="Chu J."/>
            <person name="Huang Y.H."/>
            <person name="Gordon E.A."/>
            <person name="Reddy B.V."/>
            <person name="Ternei M.A."/>
            <person name="Craig J.W."/>
            <person name="Brady S.F."/>
        </authorList>
    </citation>
    <scope>NUCLEOTIDE SEQUENCE</scope>
</reference>